<dbReference type="Pfam" id="PF01053">
    <property type="entry name" value="Cys_Met_Meta_PP"/>
    <property type="match status" value="1"/>
</dbReference>
<dbReference type="AlphaFoldDB" id="B5EAE6"/>
<dbReference type="InterPro" id="IPR015424">
    <property type="entry name" value="PyrdxlP-dep_Trfase"/>
</dbReference>
<accession>B5EAE6</accession>
<dbReference type="OrthoDB" id="9805807at2"/>
<comment type="similarity">
    <text evidence="2 6">Belongs to the trans-sulfuration enzymes family.</text>
</comment>
<dbReference type="KEGG" id="gbm:Gbem_3288"/>
<evidence type="ECO:0000256" key="3">
    <source>
        <dbReference type="ARBA" id="ARBA00022679"/>
    </source>
</evidence>
<dbReference type="NCBIfam" id="TIGR01326">
    <property type="entry name" value="OAH_OAS_sulfhy"/>
    <property type="match status" value="1"/>
</dbReference>
<reference evidence="7 8" key="2">
    <citation type="journal article" date="2010" name="BMC Genomics">
        <title>The genome of Geobacter bemidjiensis, exemplar for the subsurface clade of Geobacter species that predominate in Fe(III)-reducing subsurface environments.</title>
        <authorList>
            <person name="Aklujkar M."/>
            <person name="Young N.D."/>
            <person name="Holmes D."/>
            <person name="Chavan M."/>
            <person name="Risso C."/>
            <person name="Kiss H.E."/>
            <person name="Han C.S."/>
            <person name="Land M.L."/>
            <person name="Lovley D.R."/>
        </authorList>
    </citation>
    <scope>NUCLEOTIDE SEQUENCE [LARGE SCALE GENOMIC DNA]</scope>
    <source>
        <strain evidence="8">ATCC BAA-1014 / DSM 16622 / JCM 12645 / Bem</strain>
    </source>
</reference>
<evidence type="ECO:0000313" key="7">
    <source>
        <dbReference type="EMBL" id="ACH40285.1"/>
    </source>
</evidence>
<evidence type="ECO:0000313" key="8">
    <source>
        <dbReference type="Proteomes" id="UP000008825"/>
    </source>
</evidence>
<dbReference type="STRING" id="404380.Gbem_3288"/>
<dbReference type="RefSeq" id="WP_012531716.1">
    <property type="nucleotide sequence ID" value="NC_011146.1"/>
</dbReference>
<organism evidence="7 8">
    <name type="scientific">Citrifermentans bemidjiense (strain ATCC BAA-1014 / DSM 16622 / JCM 12645 / Bem)</name>
    <name type="common">Geobacter bemidjiensis</name>
    <dbReference type="NCBI Taxonomy" id="404380"/>
    <lineage>
        <taxon>Bacteria</taxon>
        <taxon>Pseudomonadati</taxon>
        <taxon>Thermodesulfobacteriota</taxon>
        <taxon>Desulfuromonadia</taxon>
        <taxon>Geobacterales</taxon>
        <taxon>Geobacteraceae</taxon>
        <taxon>Citrifermentans</taxon>
    </lineage>
</organism>
<dbReference type="PANTHER" id="PTHR43797:SF3">
    <property type="entry name" value="O-ACETYLHOMOSERINE SULFHYDRYLASE"/>
    <property type="match status" value="1"/>
</dbReference>
<dbReference type="GO" id="GO:0006535">
    <property type="term" value="P:cysteine biosynthetic process from serine"/>
    <property type="evidence" value="ECO:0007669"/>
    <property type="project" value="TreeGrafter"/>
</dbReference>
<reference evidence="7 8" key="1">
    <citation type="submission" date="2008-07" db="EMBL/GenBank/DDBJ databases">
        <title>Complete sequence of Geobacter bemidjiensis BEM.</title>
        <authorList>
            <consortium name="US DOE Joint Genome Institute"/>
            <person name="Lucas S."/>
            <person name="Copeland A."/>
            <person name="Lapidus A."/>
            <person name="Glavina del Rio T."/>
            <person name="Dalin E."/>
            <person name="Tice H."/>
            <person name="Bruce D."/>
            <person name="Goodwin L."/>
            <person name="Pitluck S."/>
            <person name="Kiss H."/>
            <person name="Brettin T."/>
            <person name="Detter J.C."/>
            <person name="Han C."/>
            <person name="Kuske C.R."/>
            <person name="Schmutz J."/>
            <person name="Larimer F."/>
            <person name="Land M."/>
            <person name="Hauser L."/>
            <person name="Kyrpides N."/>
            <person name="Lykidis A."/>
            <person name="Lovley D."/>
            <person name="Richardson P."/>
        </authorList>
    </citation>
    <scope>NUCLEOTIDE SEQUENCE [LARGE SCALE GENOMIC DNA]</scope>
    <source>
        <strain evidence="8">ATCC BAA-1014 / DSM 16622 / JCM 12645 / Bem</strain>
    </source>
</reference>
<sequence>MKKDWRIETQAIQEGFAPKDGDPRILPIYQSTTFKFSSAEHVAKLFDLEVGGHFYTRLSNPTAEGFETKIAAMEGGVAAMATSSGQAATSMAIMNICQAGQHVVAASTLYGGTYSLFANTFPKMGIEVTFVDPEADEAAIEAAFRPETRALFGETIGNPGLNVLDFEKFSRIAKKMQVPLIIDNTFPTPYLCRPFEHGADIVIHSATKYIDGHATSVGGVIIDSGNFNWGNGKYPEMTEPDSSYHGLKYLETFGKLAYIVKARVQLMRDLGSCPAPMNAFLFNLGLETLPLRMQRHSENALAMAKYLEKHPAVSWVTYPGLESHKSYARSKKYLPKGASGVLTFGIKGGAAAGKKFMESCRLVALVVHVGDARSCVLHPASTTHRQLNEEQQIASGVSPDLIRLSVGIEHIDDLIADVNQALLASQK</sequence>
<gene>
    <name evidence="7" type="primary">metY-2</name>
    <name evidence="7" type="ordered locus">Gbem_3288</name>
</gene>
<dbReference type="GO" id="GO:0004124">
    <property type="term" value="F:cysteine synthase activity"/>
    <property type="evidence" value="ECO:0007669"/>
    <property type="project" value="TreeGrafter"/>
</dbReference>
<dbReference type="GO" id="GO:0003961">
    <property type="term" value="F:O-acetylhomoserine aminocarboxypropyltransferase activity"/>
    <property type="evidence" value="ECO:0007669"/>
    <property type="project" value="TreeGrafter"/>
</dbReference>
<keyword evidence="4 5" id="KW-0663">Pyridoxal phosphate</keyword>
<evidence type="ECO:0000256" key="2">
    <source>
        <dbReference type="ARBA" id="ARBA00009077"/>
    </source>
</evidence>
<dbReference type="InterPro" id="IPR015421">
    <property type="entry name" value="PyrdxlP-dep_Trfase_major"/>
</dbReference>
<dbReference type="CDD" id="cd00614">
    <property type="entry name" value="CGS_like"/>
    <property type="match status" value="1"/>
</dbReference>
<dbReference type="PIRSF" id="PIRSF001434">
    <property type="entry name" value="CGS"/>
    <property type="match status" value="1"/>
</dbReference>
<dbReference type="Gene3D" id="3.90.1150.10">
    <property type="entry name" value="Aspartate Aminotransferase, domain 1"/>
    <property type="match status" value="1"/>
</dbReference>
<evidence type="ECO:0000256" key="4">
    <source>
        <dbReference type="ARBA" id="ARBA00022898"/>
    </source>
</evidence>
<dbReference type="Gene3D" id="3.40.640.10">
    <property type="entry name" value="Type I PLP-dependent aspartate aminotransferase-like (Major domain)"/>
    <property type="match status" value="1"/>
</dbReference>
<feature type="modified residue" description="N6-(pyridoxal phosphate)lysine" evidence="5">
    <location>
        <position position="208"/>
    </location>
</feature>
<dbReference type="PANTHER" id="PTHR43797">
    <property type="entry name" value="HOMOCYSTEINE/CYSTEINE SYNTHASE"/>
    <property type="match status" value="1"/>
</dbReference>
<keyword evidence="8" id="KW-1185">Reference proteome</keyword>
<proteinExistence type="inferred from homology"/>
<dbReference type="GO" id="GO:0005737">
    <property type="term" value="C:cytoplasm"/>
    <property type="evidence" value="ECO:0007669"/>
    <property type="project" value="TreeGrafter"/>
</dbReference>
<evidence type="ECO:0000256" key="6">
    <source>
        <dbReference type="RuleBase" id="RU362118"/>
    </source>
</evidence>
<evidence type="ECO:0000256" key="1">
    <source>
        <dbReference type="ARBA" id="ARBA00001933"/>
    </source>
</evidence>
<dbReference type="InterPro" id="IPR000277">
    <property type="entry name" value="Cys/Met-Metab_PyrdxlP-dep_enz"/>
</dbReference>
<keyword evidence="3" id="KW-0808">Transferase</keyword>
<protein>
    <submittedName>
        <fullName evidence="7">O-acetyl-L-homoserine sulfhydrylase</fullName>
    </submittedName>
</protein>
<evidence type="ECO:0000256" key="5">
    <source>
        <dbReference type="PIRSR" id="PIRSR001434-2"/>
    </source>
</evidence>
<dbReference type="Proteomes" id="UP000008825">
    <property type="component" value="Chromosome"/>
</dbReference>
<comment type="cofactor">
    <cofactor evidence="1 6">
        <name>pyridoxal 5'-phosphate</name>
        <dbReference type="ChEBI" id="CHEBI:597326"/>
    </cofactor>
</comment>
<dbReference type="EMBL" id="CP001124">
    <property type="protein sequence ID" value="ACH40285.1"/>
    <property type="molecule type" value="Genomic_DNA"/>
</dbReference>
<dbReference type="GO" id="GO:0019346">
    <property type="term" value="P:transsulfuration"/>
    <property type="evidence" value="ECO:0007669"/>
    <property type="project" value="InterPro"/>
</dbReference>
<dbReference type="GO" id="GO:0071269">
    <property type="term" value="P:L-homocysteine biosynthetic process"/>
    <property type="evidence" value="ECO:0007669"/>
    <property type="project" value="TreeGrafter"/>
</dbReference>
<name>B5EAE6_CITBB</name>
<dbReference type="InterPro" id="IPR015422">
    <property type="entry name" value="PyrdxlP-dep_Trfase_small"/>
</dbReference>
<dbReference type="InterPro" id="IPR006235">
    <property type="entry name" value="OAc-hSer/O-AcSer_sulfhydrylase"/>
</dbReference>
<dbReference type="HOGENOM" id="CLU_018986_4_2_7"/>
<dbReference type="GO" id="GO:0030170">
    <property type="term" value="F:pyridoxal phosphate binding"/>
    <property type="evidence" value="ECO:0007669"/>
    <property type="project" value="InterPro"/>
</dbReference>
<dbReference type="eggNOG" id="COG2873">
    <property type="taxonomic scope" value="Bacteria"/>
</dbReference>
<dbReference type="SUPFAM" id="SSF53383">
    <property type="entry name" value="PLP-dependent transferases"/>
    <property type="match status" value="1"/>
</dbReference>
<dbReference type="FunFam" id="3.40.640.10:FF:000035">
    <property type="entry name" value="O-succinylhomoserine sulfhydrylase"/>
    <property type="match status" value="1"/>
</dbReference>